<dbReference type="InterPro" id="IPR001128">
    <property type="entry name" value="Cyt_P450"/>
</dbReference>
<evidence type="ECO:0000256" key="2">
    <source>
        <dbReference type="ARBA" id="ARBA00022723"/>
    </source>
</evidence>
<dbReference type="InterPro" id="IPR002401">
    <property type="entry name" value="Cyt_P450_E_grp-I"/>
</dbReference>
<protein>
    <recommendedName>
        <fullName evidence="10">Cytochrome P450</fullName>
    </recommendedName>
</protein>
<name>A0A6A6L0F3_HEVBR</name>
<dbReference type="GO" id="GO:0016705">
    <property type="term" value="F:oxidoreductase activity, acting on paired donors, with incorporation or reduction of molecular oxygen"/>
    <property type="evidence" value="ECO:0007669"/>
    <property type="project" value="InterPro"/>
</dbReference>
<dbReference type="AlphaFoldDB" id="A0A6A6L0F3"/>
<dbReference type="InterPro" id="IPR017972">
    <property type="entry name" value="Cyt_P450_CS"/>
</dbReference>
<dbReference type="InterPro" id="IPR050651">
    <property type="entry name" value="Plant_Cytochrome_P450_Monoox"/>
</dbReference>
<comment type="caution">
    <text evidence="8">The sequence shown here is derived from an EMBL/GenBank/DDBJ whole genome shotgun (WGS) entry which is preliminary data.</text>
</comment>
<dbReference type="EMBL" id="JAAGAX010000013">
    <property type="protein sequence ID" value="KAF2294810.1"/>
    <property type="molecule type" value="Genomic_DNA"/>
</dbReference>
<keyword evidence="1 6" id="KW-0349">Heme</keyword>
<keyword evidence="9" id="KW-1185">Reference proteome</keyword>
<comment type="similarity">
    <text evidence="7">Belongs to the cytochrome P450 family.</text>
</comment>
<evidence type="ECO:0000313" key="9">
    <source>
        <dbReference type="Proteomes" id="UP000467840"/>
    </source>
</evidence>
<evidence type="ECO:0008006" key="10">
    <source>
        <dbReference type="Google" id="ProtNLM"/>
    </source>
</evidence>
<sequence length="390" mass="44246">MGALADKYGPIFTIRVGVHTVLLVSSSEVAKELFTANDVKVTFRPALVAAKLMGYNYALFPFNPGGPYWREARKISISELLSNRRPELLKHIRIGEVETFIKELYKAWKDRKTVEMKQWFSDLNLNVLLRIIIGKKYFGAGAVGDEKKGRRFQEGITMLFHYLGTLVLRDAVPFLGWMDVGGHEKAMKKTARELDNVLENGYKSMNGREYDCRQWDCYSCYDMGTRIIAGQTVSIKKGPAIVKETLRLYPPAFIPGPRQFTEDCTIGGYHVPKNTWLMVNVWKIQRDPRVWPEPTEFKPERFLTTHKNFDVRGRNFELLPFGGGRRACPAASYGLHIILLTLVTLLQAFEISTPTDAAIIDMTPGIGLTNMKTTPLEVVVSPRLPPCCYE</sequence>
<evidence type="ECO:0000256" key="3">
    <source>
        <dbReference type="ARBA" id="ARBA00023002"/>
    </source>
</evidence>
<organism evidence="8 9">
    <name type="scientific">Hevea brasiliensis</name>
    <name type="common">Para rubber tree</name>
    <name type="synonym">Siphonia brasiliensis</name>
    <dbReference type="NCBI Taxonomy" id="3981"/>
    <lineage>
        <taxon>Eukaryota</taxon>
        <taxon>Viridiplantae</taxon>
        <taxon>Streptophyta</taxon>
        <taxon>Embryophyta</taxon>
        <taxon>Tracheophyta</taxon>
        <taxon>Spermatophyta</taxon>
        <taxon>Magnoliopsida</taxon>
        <taxon>eudicotyledons</taxon>
        <taxon>Gunneridae</taxon>
        <taxon>Pentapetalae</taxon>
        <taxon>rosids</taxon>
        <taxon>fabids</taxon>
        <taxon>Malpighiales</taxon>
        <taxon>Euphorbiaceae</taxon>
        <taxon>Crotonoideae</taxon>
        <taxon>Micrandreae</taxon>
        <taxon>Hevea</taxon>
    </lineage>
</organism>
<evidence type="ECO:0000256" key="1">
    <source>
        <dbReference type="ARBA" id="ARBA00022617"/>
    </source>
</evidence>
<dbReference type="Gene3D" id="1.10.630.10">
    <property type="entry name" value="Cytochrome P450"/>
    <property type="match status" value="2"/>
</dbReference>
<dbReference type="Pfam" id="PF00067">
    <property type="entry name" value="p450"/>
    <property type="match status" value="2"/>
</dbReference>
<dbReference type="Proteomes" id="UP000467840">
    <property type="component" value="Chromosome 7"/>
</dbReference>
<evidence type="ECO:0000256" key="5">
    <source>
        <dbReference type="ARBA" id="ARBA00023033"/>
    </source>
</evidence>
<dbReference type="InterPro" id="IPR036396">
    <property type="entry name" value="Cyt_P450_sf"/>
</dbReference>
<feature type="binding site" description="axial binding residue" evidence="6">
    <location>
        <position position="328"/>
    </location>
    <ligand>
        <name>heme</name>
        <dbReference type="ChEBI" id="CHEBI:30413"/>
    </ligand>
    <ligandPart>
        <name>Fe</name>
        <dbReference type="ChEBI" id="CHEBI:18248"/>
    </ligandPart>
</feature>
<evidence type="ECO:0000256" key="6">
    <source>
        <dbReference type="PIRSR" id="PIRSR602401-1"/>
    </source>
</evidence>
<comment type="cofactor">
    <cofactor evidence="6">
        <name>heme</name>
        <dbReference type="ChEBI" id="CHEBI:30413"/>
    </cofactor>
</comment>
<dbReference type="PRINTS" id="PR00385">
    <property type="entry name" value="P450"/>
</dbReference>
<dbReference type="GO" id="GO:0004497">
    <property type="term" value="F:monooxygenase activity"/>
    <property type="evidence" value="ECO:0007669"/>
    <property type="project" value="UniProtKB-KW"/>
</dbReference>
<dbReference type="GO" id="GO:0005506">
    <property type="term" value="F:iron ion binding"/>
    <property type="evidence" value="ECO:0007669"/>
    <property type="project" value="InterPro"/>
</dbReference>
<dbReference type="PANTHER" id="PTHR47947:SF39">
    <property type="entry name" value="CYTOCHROME P450"/>
    <property type="match status" value="1"/>
</dbReference>
<accession>A0A6A6L0F3</accession>
<keyword evidence="3 7" id="KW-0560">Oxidoreductase</keyword>
<evidence type="ECO:0000313" key="8">
    <source>
        <dbReference type="EMBL" id="KAF2294810.1"/>
    </source>
</evidence>
<proteinExistence type="inferred from homology"/>
<gene>
    <name evidence="8" type="ORF">GH714_019948</name>
</gene>
<reference evidence="8 9" key="1">
    <citation type="journal article" date="2020" name="Mol. Plant">
        <title>The Chromosome-Based Rubber Tree Genome Provides New Insights into Spurge Genome Evolution and Rubber Biosynthesis.</title>
        <authorList>
            <person name="Liu J."/>
            <person name="Shi C."/>
            <person name="Shi C.C."/>
            <person name="Li W."/>
            <person name="Zhang Q.J."/>
            <person name="Zhang Y."/>
            <person name="Li K."/>
            <person name="Lu H.F."/>
            <person name="Shi C."/>
            <person name="Zhu S.T."/>
            <person name="Xiao Z.Y."/>
            <person name="Nan H."/>
            <person name="Yue Y."/>
            <person name="Zhu X.G."/>
            <person name="Wu Y."/>
            <person name="Hong X.N."/>
            <person name="Fan G.Y."/>
            <person name="Tong Y."/>
            <person name="Zhang D."/>
            <person name="Mao C.L."/>
            <person name="Liu Y.L."/>
            <person name="Hao S.J."/>
            <person name="Liu W.Q."/>
            <person name="Lv M.Q."/>
            <person name="Zhang H.B."/>
            <person name="Liu Y."/>
            <person name="Hu-Tang G.R."/>
            <person name="Wang J.P."/>
            <person name="Wang J.H."/>
            <person name="Sun Y.H."/>
            <person name="Ni S.B."/>
            <person name="Chen W.B."/>
            <person name="Zhang X.C."/>
            <person name="Jiao Y.N."/>
            <person name="Eichler E.E."/>
            <person name="Li G.H."/>
            <person name="Liu X."/>
            <person name="Gao L.Z."/>
        </authorList>
    </citation>
    <scope>NUCLEOTIDE SEQUENCE [LARGE SCALE GENOMIC DNA]</scope>
    <source>
        <strain evidence="9">cv. GT1</strain>
        <tissue evidence="8">Leaf</tissue>
    </source>
</reference>
<keyword evidence="2 6" id="KW-0479">Metal-binding</keyword>
<dbReference type="PRINTS" id="PR00463">
    <property type="entry name" value="EP450I"/>
</dbReference>
<dbReference type="GO" id="GO:0020037">
    <property type="term" value="F:heme binding"/>
    <property type="evidence" value="ECO:0007669"/>
    <property type="project" value="InterPro"/>
</dbReference>
<evidence type="ECO:0000256" key="7">
    <source>
        <dbReference type="RuleBase" id="RU000461"/>
    </source>
</evidence>
<keyword evidence="4 6" id="KW-0408">Iron</keyword>
<keyword evidence="5 7" id="KW-0503">Monooxygenase</keyword>
<dbReference type="PANTHER" id="PTHR47947">
    <property type="entry name" value="CYTOCHROME P450 82C3-RELATED"/>
    <property type="match status" value="1"/>
</dbReference>
<evidence type="ECO:0000256" key="4">
    <source>
        <dbReference type="ARBA" id="ARBA00023004"/>
    </source>
</evidence>
<dbReference type="PROSITE" id="PS00086">
    <property type="entry name" value="CYTOCHROME_P450"/>
    <property type="match status" value="1"/>
</dbReference>
<dbReference type="SUPFAM" id="SSF48264">
    <property type="entry name" value="Cytochrome P450"/>
    <property type="match status" value="1"/>
</dbReference>